<keyword evidence="1" id="KW-0812">Transmembrane</keyword>
<feature type="transmembrane region" description="Helical" evidence="1">
    <location>
        <begin position="168"/>
        <end position="191"/>
    </location>
</feature>
<dbReference type="PATRIC" id="fig|336831.14.peg.1646"/>
<dbReference type="Proteomes" id="UP000034228">
    <property type="component" value="Unassembled WGS sequence"/>
</dbReference>
<keyword evidence="1" id="KW-0472">Membrane</keyword>
<dbReference type="GO" id="GO:0140359">
    <property type="term" value="F:ABC-type transporter activity"/>
    <property type="evidence" value="ECO:0007669"/>
    <property type="project" value="InterPro"/>
</dbReference>
<feature type="transmembrane region" description="Helical" evidence="1">
    <location>
        <begin position="247"/>
        <end position="265"/>
    </location>
</feature>
<keyword evidence="1" id="KW-1133">Transmembrane helix</keyword>
<feature type="transmembrane region" description="Helical" evidence="1">
    <location>
        <begin position="127"/>
        <end position="148"/>
    </location>
</feature>
<evidence type="ECO:0000256" key="1">
    <source>
        <dbReference type="SAM" id="Phobius"/>
    </source>
</evidence>
<reference evidence="2 3" key="1">
    <citation type="submission" date="2015-03" db="EMBL/GenBank/DDBJ databases">
        <title>Draft genome sequences of two protease-producing strains of Arsukibacterium isolated from two cold and alkaline environments.</title>
        <authorList>
            <person name="Lylloff J.E."/>
            <person name="Skov L.B."/>
            <person name="Jepsen M."/>
            <person name="Hallin P.F."/>
            <person name="Sorensen S.J."/>
            <person name="Stougaard P."/>
            <person name="Glaring M.A."/>
        </authorList>
    </citation>
    <scope>NUCLEOTIDE SEQUENCE [LARGE SCALE GENOMIC DNA]</scope>
    <source>
        <strain evidence="2 3">GCM72</strain>
    </source>
</reference>
<dbReference type="Pfam" id="PF12679">
    <property type="entry name" value="ABC2_membrane_2"/>
    <property type="match status" value="1"/>
</dbReference>
<dbReference type="GO" id="GO:0005886">
    <property type="term" value="C:plasma membrane"/>
    <property type="evidence" value="ECO:0007669"/>
    <property type="project" value="UniProtKB-SubCell"/>
</dbReference>
<feature type="transmembrane region" description="Helical" evidence="1">
    <location>
        <begin position="28"/>
        <end position="46"/>
    </location>
</feature>
<comment type="caution">
    <text evidence="2">The sequence shown here is derived from an EMBL/GenBank/DDBJ whole genome shotgun (WGS) entry which is preliminary data.</text>
</comment>
<keyword evidence="3" id="KW-1185">Reference proteome</keyword>
<proteinExistence type="predicted"/>
<name>A0A0M2V2U7_9GAMM</name>
<protein>
    <recommendedName>
        <fullName evidence="4">ABC transporter</fullName>
    </recommendedName>
</protein>
<dbReference type="AlphaFoldDB" id="A0A0M2V2U7"/>
<sequence>MSIMLFLRQIWLFSQVELSRLWLTRRGLMTLAATAVIWFVLLRYAIAPASEIMQEPNFQKTLTAAFGMLGLHQLLNWPAPELTLYWMLSLILLPLLSLVFTANQLSSDAARGTLRFISLRSSRSAIVLGRFCGQLLVQLCLIVLSLAATLTLSSLRLGAIDWQAIEAALLISCNLLIVLMPFTALMAVFSAWARSSRLALSLAIVSLGLTFGLLSWLIHHQPAASFLLQYMPGAQIWQLIPTQGWQSLQLAVVPLAQTAVLLLIAQQILSRRAL</sequence>
<evidence type="ECO:0000313" key="3">
    <source>
        <dbReference type="Proteomes" id="UP000034228"/>
    </source>
</evidence>
<dbReference type="OrthoDB" id="6398332at2"/>
<gene>
    <name evidence="2" type="ORF">WG68_12095</name>
</gene>
<evidence type="ECO:0000313" key="2">
    <source>
        <dbReference type="EMBL" id="KKO45162.1"/>
    </source>
</evidence>
<accession>A0A0M2V2U7</accession>
<dbReference type="RefSeq" id="WP_046557950.1">
    <property type="nucleotide sequence ID" value="NZ_LAHO01000011.1"/>
</dbReference>
<dbReference type="STRING" id="336831.WG68_12095"/>
<organism evidence="2 3">
    <name type="scientific">Arsukibacterium ikkense</name>
    <dbReference type="NCBI Taxonomy" id="336831"/>
    <lineage>
        <taxon>Bacteria</taxon>
        <taxon>Pseudomonadati</taxon>
        <taxon>Pseudomonadota</taxon>
        <taxon>Gammaproteobacteria</taxon>
        <taxon>Chromatiales</taxon>
        <taxon>Chromatiaceae</taxon>
        <taxon>Arsukibacterium</taxon>
    </lineage>
</organism>
<evidence type="ECO:0008006" key="4">
    <source>
        <dbReference type="Google" id="ProtNLM"/>
    </source>
</evidence>
<feature type="transmembrane region" description="Helical" evidence="1">
    <location>
        <begin position="198"/>
        <end position="218"/>
    </location>
</feature>
<dbReference type="EMBL" id="LAHO01000011">
    <property type="protein sequence ID" value="KKO45162.1"/>
    <property type="molecule type" value="Genomic_DNA"/>
</dbReference>
<feature type="transmembrane region" description="Helical" evidence="1">
    <location>
        <begin position="83"/>
        <end position="106"/>
    </location>
</feature>